<proteinExistence type="predicted"/>
<dbReference type="KEGG" id="chu:CHU_1089"/>
<organism evidence="1 2">
    <name type="scientific">Cytophaga hutchinsonii (strain ATCC 33406 / DSM 1761 / CIP 103989 / NBRC 15051 / NCIMB 9469 / D465)</name>
    <dbReference type="NCBI Taxonomy" id="269798"/>
    <lineage>
        <taxon>Bacteria</taxon>
        <taxon>Pseudomonadati</taxon>
        <taxon>Bacteroidota</taxon>
        <taxon>Cytophagia</taxon>
        <taxon>Cytophagales</taxon>
        <taxon>Cytophagaceae</taxon>
        <taxon>Cytophaga</taxon>
    </lineage>
</organism>
<evidence type="ECO:0000313" key="2">
    <source>
        <dbReference type="Proteomes" id="UP000001822"/>
    </source>
</evidence>
<keyword evidence="2" id="KW-1185">Reference proteome</keyword>
<evidence type="ECO:0000313" key="1">
    <source>
        <dbReference type="EMBL" id="ABG58366.1"/>
    </source>
</evidence>
<gene>
    <name evidence="1" type="ordered locus">CHU_1089</name>
</gene>
<dbReference type="Proteomes" id="UP000001822">
    <property type="component" value="Chromosome"/>
</dbReference>
<protein>
    <submittedName>
        <fullName evidence="1">Uncharacterized protein</fullName>
    </submittedName>
</protein>
<name>A0A6N4SPY7_CYTH3</name>
<dbReference type="EMBL" id="CP000383">
    <property type="protein sequence ID" value="ABG58366.1"/>
    <property type="molecule type" value="Genomic_DNA"/>
</dbReference>
<reference evidence="1 2" key="1">
    <citation type="journal article" date="2007" name="Appl. Environ. Microbiol.">
        <title>Genome sequence of the cellulolytic gliding bacterium Cytophaga hutchinsonii.</title>
        <authorList>
            <person name="Xie G."/>
            <person name="Bruce D.C."/>
            <person name="Challacombe J.F."/>
            <person name="Chertkov O."/>
            <person name="Detter J.C."/>
            <person name="Gilna P."/>
            <person name="Han C.S."/>
            <person name="Lucas S."/>
            <person name="Misra M."/>
            <person name="Myers G.L."/>
            <person name="Richardson P."/>
            <person name="Tapia R."/>
            <person name="Thayer N."/>
            <person name="Thompson L.S."/>
            <person name="Brettin T.S."/>
            <person name="Henrissat B."/>
            <person name="Wilson D.B."/>
            <person name="McBride M.J."/>
        </authorList>
    </citation>
    <scope>NUCLEOTIDE SEQUENCE [LARGE SCALE GENOMIC DNA]</scope>
    <source>
        <strain evidence="2">ATCC 33406 / DSM 1761 / CIP 103989 / NBRC 15051 / NCIMB 9469 / D465</strain>
    </source>
</reference>
<dbReference type="AlphaFoldDB" id="A0A6N4SPY7"/>
<accession>A0A6N4SPY7</accession>
<sequence>MPDICTIEIRETGVTQQMTWVCIRRLQTVMIRIPHYKSGIIKATCCKLIP</sequence>